<dbReference type="EMBL" id="AP021875">
    <property type="protein sequence ID" value="BBO73341.1"/>
    <property type="molecule type" value="Genomic_DNA"/>
</dbReference>
<organism evidence="1 2">
    <name type="scientific">Desulfosarcina widdelii</name>
    <dbReference type="NCBI Taxonomy" id="947919"/>
    <lineage>
        <taxon>Bacteria</taxon>
        <taxon>Pseudomonadati</taxon>
        <taxon>Thermodesulfobacteriota</taxon>
        <taxon>Desulfobacteria</taxon>
        <taxon>Desulfobacterales</taxon>
        <taxon>Desulfosarcinaceae</taxon>
        <taxon>Desulfosarcina</taxon>
    </lineage>
</organism>
<gene>
    <name evidence="1" type="ORF">DSCW_07580</name>
</gene>
<sequence>MSSLKLKSGQKYRILPTFPCTVKIKTIPGSVIEVRCGPNTPVLIDSFGNDIDAIDVDNFGSYGEPLQVVKD</sequence>
<dbReference type="Proteomes" id="UP000427769">
    <property type="component" value="Chromosome"/>
</dbReference>
<dbReference type="KEGG" id="dwd:DSCW_07580"/>
<protein>
    <submittedName>
        <fullName evidence="1">Uncharacterized protein</fullName>
    </submittedName>
</protein>
<proteinExistence type="predicted"/>
<reference evidence="1 2" key="1">
    <citation type="submission" date="2019-11" db="EMBL/GenBank/DDBJ databases">
        <title>Comparative genomics of hydrocarbon-degrading Desulfosarcina strains.</title>
        <authorList>
            <person name="Watanabe M."/>
            <person name="Kojima H."/>
            <person name="Fukui M."/>
        </authorList>
    </citation>
    <scope>NUCLEOTIDE SEQUENCE [LARGE SCALE GENOMIC DNA]</scope>
    <source>
        <strain evidence="1 2">PP31</strain>
    </source>
</reference>
<accession>A0A5K7Z1H1</accession>
<keyword evidence="2" id="KW-1185">Reference proteome</keyword>
<name>A0A5K7Z1H1_9BACT</name>
<evidence type="ECO:0000313" key="1">
    <source>
        <dbReference type="EMBL" id="BBO73341.1"/>
    </source>
</evidence>
<dbReference type="AlphaFoldDB" id="A0A5K7Z1H1"/>
<evidence type="ECO:0000313" key="2">
    <source>
        <dbReference type="Proteomes" id="UP000427769"/>
    </source>
</evidence>